<feature type="domain" description="Multidrug resistance protein MdtA-like barrel-sandwich hybrid" evidence="2">
    <location>
        <begin position="72"/>
        <end position="190"/>
    </location>
</feature>
<protein>
    <submittedName>
        <fullName evidence="4">Uncharacterized protein</fullName>
    </submittedName>
</protein>
<dbReference type="Pfam" id="PF25917">
    <property type="entry name" value="BSH_RND"/>
    <property type="match status" value="1"/>
</dbReference>
<accession>A0A1F5FHH5</accession>
<dbReference type="PANTHER" id="PTHR30469:SF33">
    <property type="entry name" value="SLR1207 PROTEIN"/>
    <property type="match status" value="1"/>
</dbReference>
<dbReference type="InterPro" id="IPR058636">
    <property type="entry name" value="Beta-barrel_YknX"/>
</dbReference>
<dbReference type="Gene3D" id="6.20.50.140">
    <property type="match status" value="1"/>
</dbReference>
<organism evidence="4 5">
    <name type="scientific">Candidatus Collierbacteria bacterium RIFOXYB1_FULL_49_13</name>
    <dbReference type="NCBI Taxonomy" id="1817728"/>
    <lineage>
        <taxon>Bacteria</taxon>
        <taxon>Candidatus Collieribacteriota</taxon>
    </lineage>
</organism>
<dbReference type="EMBL" id="MFAM01000027">
    <property type="protein sequence ID" value="OGD79040.1"/>
    <property type="molecule type" value="Genomic_DNA"/>
</dbReference>
<evidence type="ECO:0000256" key="1">
    <source>
        <dbReference type="ARBA" id="ARBA00009477"/>
    </source>
</evidence>
<dbReference type="Gene3D" id="2.40.50.100">
    <property type="match status" value="1"/>
</dbReference>
<reference evidence="4 5" key="1">
    <citation type="journal article" date="2016" name="Nat. Commun.">
        <title>Thousands of microbial genomes shed light on interconnected biogeochemical processes in an aquifer system.</title>
        <authorList>
            <person name="Anantharaman K."/>
            <person name="Brown C.T."/>
            <person name="Hug L.A."/>
            <person name="Sharon I."/>
            <person name="Castelle C.J."/>
            <person name="Probst A.J."/>
            <person name="Thomas B.C."/>
            <person name="Singh A."/>
            <person name="Wilkins M.J."/>
            <person name="Karaoz U."/>
            <person name="Brodie E.L."/>
            <person name="Williams K.H."/>
            <person name="Hubbard S.S."/>
            <person name="Banfield J.F."/>
        </authorList>
    </citation>
    <scope>NUCLEOTIDE SEQUENCE [LARGE SCALE GENOMIC DNA]</scope>
</reference>
<evidence type="ECO:0000259" key="3">
    <source>
        <dbReference type="Pfam" id="PF25990"/>
    </source>
</evidence>
<dbReference type="GO" id="GO:1990281">
    <property type="term" value="C:efflux pump complex"/>
    <property type="evidence" value="ECO:0007669"/>
    <property type="project" value="TreeGrafter"/>
</dbReference>
<dbReference type="Proteomes" id="UP000176682">
    <property type="component" value="Unassembled WGS sequence"/>
</dbReference>
<dbReference type="NCBIfam" id="TIGR01730">
    <property type="entry name" value="RND_mfp"/>
    <property type="match status" value="1"/>
</dbReference>
<dbReference type="InterPro" id="IPR058625">
    <property type="entry name" value="MdtA-like_BSH"/>
</dbReference>
<dbReference type="Pfam" id="PF25990">
    <property type="entry name" value="Beta-barrel_YknX"/>
    <property type="match status" value="1"/>
</dbReference>
<dbReference type="GO" id="GO:0015562">
    <property type="term" value="F:efflux transmembrane transporter activity"/>
    <property type="evidence" value="ECO:0007669"/>
    <property type="project" value="TreeGrafter"/>
</dbReference>
<evidence type="ECO:0000259" key="2">
    <source>
        <dbReference type="Pfam" id="PF25917"/>
    </source>
</evidence>
<sequence>MSVFRRLFTALLRHWIRNVILTLVLLAAFFLAYQNRLLPGIKPTVTYKTINPVVKDIRETLSLSGSVAADEQAILRFQSSGLLTWVGVKEGDLVKKGQALASLDKRQLQKDLQKELNDFLNEHTDFDQTQDDYRSRRDALILTDAMKRILDKAQYDLNNSVIDVEIKDLALKLATITTPIAGVVTHIDTPNPGINITPAGAEFHVVNPDSLYFSGELDETDIASVSLGQSVEITLDAFPDQPLLSTVSRISFTPMSGVTGTVYEVKIFLSPDPRLKVGLNGDASIILKTKSQVLTVPESAISISANESSVQVLAGDKSQRRVVTTGIVDNDGNIEVLSGLSESDLVIISNGSKK</sequence>
<dbReference type="InterPro" id="IPR006143">
    <property type="entry name" value="RND_pump_MFP"/>
</dbReference>
<dbReference type="PANTHER" id="PTHR30469">
    <property type="entry name" value="MULTIDRUG RESISTANCE PROTEIN MDTA"/>
    <property type="match status" value="1"/>
</dbReference>
<gene>
    <name evidence="4" type="ORF">A2368_00660</name>
</gene>
<evidence type="ECO:0000313" key="5">
    <source>
        <dbReference type="Proteomes" id="UP000176682"/>
    </source>
</evidence>
<dbReference type="SUPFAM" id="SSF111369">
    <property type="entry name" value="HlyD-like secretion proteins"/>
    <property type="match status" value="1"/>
</dbReference>
<dbReference type="Gene3D" id="2.40.30.170">
    <property type="match status" value="1"/>
</dbReference>
<proteinExistence type="inferred from homology"/>
<comment type="similarity">
    <text evidence="1">Belongs to the membrane fusion protein (MFP) (TC 8.A.1) family.</text>
</comment>
<dbReference type="AlphaFoldDB" id="A0A1F5FHH5"/>
<evidence type="ECO:0000313" key="4">
    <source>
        <dbReference type="EMBL" id="OGD79040.1"/>
    </source>
</evidence>
<name>A0A1F5FHH5_9BACT</name>
<comment type="caution">
    <text evidence="4">The sequence shown here is derived from an EMBL/GenBank/DDBJ whole genome shotgun (WGS) entry which is preliminary data.</text>
</comment>
<feature type="domain" description="YknX-like beta-barrel" evidence="3">
    <location>
        <begin position="214"/>
        <end position="280"/>
    </location>
</feature>